<keyword evidence="2 5" id="KW-0413">Isomerase</keyword>
<accession>F4L7I6</accession>
<evidence type="ECO:0000259" key="6">
    <source>
        <dbReference type="SMART" id="SM00363"/>
    </source>
</evidence>
<dbReference type="EC" id="5.4.99.-" evidence="5"/>
<dbReference type="GO" id="GO:0003723">
    <property type="term" value="F:RNA binding"/>
    <property type="evidence" value="ECO:0007669"/>
    <property type="project" value="UniProtKB-KW"/>
</dbReference>
<dbReference type="GO" id="GO:0000455">
    <property type="term" value="P:enzyme-directed rRNA pseudouridine synthesis"/>
    <property type="evidence" value="ECO:0007669"/>
    <property type="project" value="TreeGrafter"/>
</dbReference>
<name>F4L7I6_HALH1</name>
<dbReference type="Gene3D" id="3.30.2350.10">
    <property type="entry name" value="Pseudouridine synthase"/>
    <property type="match status" value="1"/>
</dbReference>
<dbReference type="GO" id="GO:0120159">
    <property type="term" value="F:rRNA pseudouridine synthase activity"/>
    <property type="evidence" value="ECO:0007669"/>
    <property type="project" value="UniProtKB-ARBA"/>
</dbReference>
<dbReference type="Proteomes" id="UP000008461">
    <property type="component" value="Chromosome"/>
</dbReference>
<keyword evidence="8" id="KW-1185">Reference proteome</keyword>
<dbReference type="Gene3D" id="3.10.290.10">
    <property type="entry name" value="RNA-binding S4 domain"/>
    <property type="match status" value="1"/>
</dbReference>
<evidence type="ECO:0000256" key="2">
    <source>
        <dbReference type="ARBA" id="ARBA00023235"/>
    </source>
</evidence>
<sequence>MEQEQFEQEDLKHQYSDNLSDEFYEHRIIEVDGNQSPLRIDKFLMDRIGEVSRNRVQNAIKTGSVLVNDQEIKPNFKIKPGQKITLILPKSTTDKLRIVPQNIPLNVVYEDEDLLVVNKPPGLVVHPGVGHFKGTLVNALAYHLRLDPNQISTGNFQERVGLVHRIDKNTSGLLVVAKNEFALSHLAKQFFYHTIERTYNALVWGEPEEDRGTINAHVGRHPRFRKDFTVFPEGDQGKWAVTHYQVLERLYYVSLIKCTLETGRTHQIRVHLKYLGHTLFNDEKYGGDEILKGTIFSKYKIFVDHMFDVLPRHALHAKSLGFIHPRTNKFMHFDSDLPDDFKVAMEHWRVYLEGRKSSAKGNLSQL</sequence>
<evidence type="ECO:0000256" key="5">
    <source>
        <dbReference type="RuleBase" id="RU362028"/>
    </source>
</evidence>
<gene>
    <name evidence="7" type="ordered locus">Halhy_6347</name>
</gene>
<dbReference type="InterPro" id="IPR050188">
    <property type="entry name" value="RluA_PseudoU_synthase"/>
</dbReference>
<evidence type="ECO:0000256" key="4">
    <source>
        <dbReference type="PROSITE-ProRule" id="PRU00182"/>
    </source>
</evidence>
<dbReference type="AlphaFoldDB" id="F4L7I6"/>
<evidence type="ECO:0000313" key="7">
    <source>
        <dbReference type="EMBL" id="AEE54166.1"/>
    </source>
</evidence>
<dbReference type="KEGG" id="hhy:Halhy_6347"/>
<feature type="active site" evidence="3">
    <location>
        <position position="167"/>
    </location>
</feature>
<dbReference type="OrthoDB" id="9807829at2"/>
<evidence type="ECO:0000256" key="3">
    <source>
        <dbReference type="PIRSR" id="PIRSR606225-1"/>
    </source>
</evidence>
<reference evidence="7 8" key="1">
    <citation type="journal article" date="2011" name="Stand. Genomic Sci.">
        <title>Complete genome sequence of Haliscomenobacter hydrossis type strain (O).</title>
        <authorList>
            <consortium name="US DOE Joint Genome Institute (JGI-PGF)"/>
            <person name="Daligault H."/>
            <person name="Lapidus A."/>
            <person name="Zeytun A."/>
            <person name="Nolan M."/>
            <person name="Lucas S."/>
            <person name="Del Rio T.G."/>
            <person name="Tice H."/>
            <person name="Cheng J.F."/>
            <person name="Tapia R."/>
            <person name="Han C."/>
            <person name="Goodwin L."/>
            <person name="Pitluck S."/>
            <person name="Liolios K."/>
            <person name="Pagani I."/>
            <person name="Ivanova N."/>
            <person name="Huntemann M."/>
            <person name="Mavromatis K."/>
            <person name="Mikhailova N."/>
            <person name="Pati A."/>
            <person name="Chen A."/>
            <person name="Palaniappan K."/>
            <person name="Land M."/>
            <person name="Hauser L."/>
            <person name="Brambilla E.M."/>
            <person name="Rohde M."/>
            <person name="Verbarg S."/>
            <person name="Goker M."/>
            <person name="Bristow J."/>
            <person name="Eisen J.A."/>
            <person name="Markowitz V."/>
            <person name="Hugenholtz P."/>
            <person name="Kyrpides N.C."/>
            <person name="Klenk H.P."/>
            <person name="Woyke T."/>
        </authorList>
    </citation>
    <scope>NUCLEOTIDE SEQUENCE [LARGE SCALE GENOMIC DNA]</scope>
    <source>
        <strain evidence="8">ATCC 27775 / DSM 1100 / LMG 10767 / O</strain>
    </source>
</reference>
<dbReference type="CDD" id="cd00165">
    <property type="entry name" value="S4"/>
    <property type="match status" value="1"/>
</dbReference>
<dbReference type="PANTHER" id="PTHR21600:SF44">
    <property type="entry name" value="RIBOSOMAL LARGE SUBUNIT PSEUDOURIDINE SYNTHASE D"/>
    <property type="match status" value="1"/>
</dbReference>
<comment type="catalytic activity">
    <reaction evidence="5">
        <text>a uridine in RNA = a pseudouridine in RNA</text>
        <dbReference type="Rhea" id="RHEA:48348"/>
        <dbReference type="Rhea" id="RHEA-COMP:12068"/>
        <dbReference type="Rhea" id="RHEA-COMP:12069"/>
        <dbReference type="ChEBI" id="CHEBI:65314"/>
        <dbReference type="ChEBI" id="CHEBI:65315"/>
    </reaction>
</comment>
<dbReference type="CDD" id="cd02869">
    <property type="entry name" value="PseudoU_synth_RluA_like"/>
    <property type="match status" value="1"/>
</dbReference>
<dbReference type="PROSITE" id="PS01129">
    <property type="entry name" value="PSI_RLU"/>
    <property type="match status" value="1"/>
</dbReference>
<evidence type="ECO:0000256" key="1">
    <source>
        <dbReference type="ARBA" id="ARBA00010876"/>
    </source>
</evidence>
<comment type="function">
    <text evidence="5">Responsible for synthesis of pseudouridine from uracil.</text>
</comment>
<dbReference type="STRING" id="760192.Halhy_6347"/>
<dbReference type="InterPro" id="IPR006225">
    <property type="entry name" value="PsdUridine_synth_RluC/D"/>
</dbReference>
<dbReference type="InterPro" id="IPR006224">
    <property type="entry name" value="PsdUridine_synth_RluA-like_CS"/>
</dbReference>
<reference key="2">
    <citation type="submission" date="2011-04" db="EMBL/GenBank/DDBJ databases">
        <title>Complete sequence of chromosome of Haliscomenobacter hydrossis DSM 1100.</title>
        <authorList>
            <consortium name="US DOE Joint Genome Institute (JGI-PGF)"/>
            <person name="Lucas S."/>
            <person name="Han J."/>
            <person name="Lapidus A."/>
            <person name="Bruce D."/>
            <person name="Goodwin L."/>
            <person name="Pitluck S."/>
            <person name="Peters L."/>
            <person name="Kyrpides N."/>
            <person name="Mavromatis K."/>
            <person name="Ivanova N."/>
            <person name="Ovchinnikova G."/>
            <person name="Pagani I."/>
            <person name="Daligault H."/>
            <person name="Detter J.C."/>
            <person name="Han C."/>
            <person name="Land M."/>
            <person name="Hauser L."/>
            <person name="Markowitz V."/>
            <person name="Cheng J.-F."/>
            <person name="Hugenholtz P."/>
            <person name="Woyke T."/>
            <person name="Wu D."/>
            <person name="Verbarg S."/>
            <person name="Frueling A."/>
            <person name="Brambilla E."/>
            <person name="Klenk H.-P."/>
            <person name="Eisen J.A."/>
        </authorList>
    </citation>
    <scope>NUCLEOTIDE SEQUENCE</scope>
    <source>
        <strain>DSM 1100</strain>
    </source>
</reference>
<keyword evidence="4" id="KW-0694">RNA-binding</keyword>
<dbReference type="PANTHER" id="PTHR21600">
    <property type="entry name" value="MITOCHONDRIAL RNA PSEUDOURIDINE SYNTHASE"/>
    <property type="match status" value="1"/>
</dbReference>
<dbReference type="RefSeq" id="WP_013768687.1">
    <property type="nucleotide sequence ID" value="NC_015510.1"/>
</dbReference>
<dbReference type="eggNOG" id="COG0564">
    <property type="taxonomic scope" value="Bacteria"/>
</dbReference>
<dbReference type="PROSITE" id="PS50889">
    <property type="entry name" value="S4"/>
    <property type="match status" value="1"/>
</dbReference>
<dbReference type="SUPFAM" id="SSF55120">
    <property type="entry name" value="Pseudouridine synthase"/>
    <property type="match status" value="1"/>
</dbReference>
<dbReference type="Pfam" id="PF01479">
    <property type="entry name" value="S4"/>
    <property type="match status" value="1"/>
</dbReference>
<organism evidence="7 8">
    <name type="scientific">Haliscomenobacter hydrossis (strain ATCC 27775 / DSM 1100 / LMG 10767 / O)</name>
    <dbReference type="NCBI Taxonomy" id="760192"/>
    <lineage>
        <taxon>Bacteria</taxon>
        <taxon>Pseudomonadati</taxon>
        <taxon>Bacteroidota</taxon>
        <taxon>Saprospiria</taxon>
        <taxon>Saprospirales</taxon>
        <taxon>Haliscomenobacteraceae</taxon>
        <taxon>Haliscomenobacter</taxon>
    </lineage>
</organism>
<proteinExistence type="inferred from homology"/>
<protein>
    <recommendedName>
        <fullName evidence="5">Pseudouridine synthase</fullName>
        <ecNumber evidence="5">5.4.99.-</ecNumber>
    </recommendedName>
</protein>
<evidence type="ECO:0000313" key="8">
    <source>
        <dbReference type="Proteomes" id="UP000008461"/>
    </source>
</evidence>
<dbReference type="InterPro" id="IPR006145">
    <property type="entry name" value="PsdUridine_synth_RsuA/RluA"/>
</dbReference>
<dbReference type="InterPro" id="IPR036986">
    <property type="entry name" value="S4_RNA-bd_sf"/>
</dbReference>
<feature type="domain" description="RNA-binding S4" evidence="6">
    <location>
        <begin position="38"/>
        <end position="104"/>
    </location>
</feature>
<dbReference type="InterPro" id="IPR002942">
    <property type="entry name" value="S4_RNA-bd"/>
</dbReference>
<dbReference type="Pfam" id="PF00849">
    <property type="entry name" value="PseudoU_synth_2"/>
    <property type="match status" value="1"/>
</dbReference>
<comment type="similarity">
    <text evidence="1 5">Belongs to the pseudouridine synthase RluA family.</text>
</comment>
<dbReference type="InterPro" id="IPR020103">
    <property type="entry name" value="PsdUridine_synth_cat_dom_sf"/>
</dbReference>
<dbReference type="SUPFAM" id="SSF55174">
    <property type="entry name" value="Alpha-L RNA-binding motif"/>
    <property type="match status" value="1"/>
</dbReference>
<dbReference type="NCBIfam" id="TIGR00005">
    <property type="entry name" value="rluA_subfam"/>
    <property type="match status" value="1"/>
</dbReference>
<dbReference type="SMART" id="SM00363">
    <property type="entry name" value="S4"/>
    <property type="match status" value="1"/>
</dbReference>
<dbReference type="HOGENOM" id="CLU_016902_4_3_10"/>
<dbReference type="EMBL" id="CP002691">
    <property type="protein sequence ID" value="AEE54166.1"/>
    <property type="molecule type" value="Genomic_DNA"/>
</dbReference>